<feature type="transmembrane region" description="Helical" evidence="1">
    <location>
        <begin position="102"/>
        <end position="118"/>
    </location>
</feature>
<dbReference type="PROSITE" id="PS50887">
    <property type="entry name" value="GGDEF"/>
    <property type="match status" value="1"/>
</dbReference>
<feature type="transmembrane region" description="Helical" evidence="1">
    <location>
        <begin position="52"/>
        <end position="71"/>
    </location>
</feature>
<dbReference type="AlphaFoldDB" id="A0A7Z2T3I6"/>
<reference evidence="3 4" key="1">
    <citation type="submission" date="2020-01" db="EMBL/GenBank/DDBJ databases">
        <title>Whole genome and functional gene identification of agarase of Vibrio HN897.</title>
        <authorList>
            <person name="Liu Y."/>
            <person name="Zhao Z."/>
        </authorList>
    </citation>
    <scope>NUCLEOTIDE SEQUENCE [LARGE SCALE GENOMIC DNA]</scope>
    <source>
        <strain evidence="3 4">HN897</strain>
    </source>
</reference>
<keyword evidence="4" id="KW-1185">Reference proteome</keyword>
<feature type="domain" description="GGDEF" evidence="2">
    <location>
        <begin position="221"/>
        <end position="362"/>
    </location>
</feature>
<dbReference type="SUPFAM" id="SSF55073">
    <property type="entry name" value="Nucleotide cyclase"/>
    <property type="match status" value="1"/>
</dbReference>
<sequence length="362" mass="41295">MSTNAHSFVAEKLSEIVKDKQRRQHLMVKSLAIFGLLFLSVFSIQAFFWGHFAIGGTLALFTVWGASNLYLLSYKREWGLISLTLIIYSLSSYLVITGGHDNTGIMWVYPLAAIAIFINRFKVGLAVNVPFIALLSLLLYQNWLLTEYSPLVEFRFILTLMALSGMCHILIFFQQRMDDYIMKMHEEGIHKLAYFDSLTQLANRATFRSILYHSTQRELYDKSALIYIDLDHFKQINDQYGHDYGDKVLEEFGQLIKEIVPRSLGRDLGQYDIARLGGDEFAIFVEDAFDETEVVQLGHEILNIFKDGRMKTLKCVNNQVSASIGIVFVSAAQLDLEESLKLADRAMYEAKDAGKSQVKVVY</sequence>
<dbReference type="KEGG" id="vas:GT360_08755"/>
<dbReference type="InterPro" id="IPR029787">
    <property type="entry name" value="Nucleotide_cyclase"/>
</dbReference>
<feature type="transmembrane region" description="Helical" evidence="1">
    <location>
        <begin position="78"/>
        <end position="96"/>
    </location>
</feature>
<keyword evidence="1" id="KW-0472">Membrane</keyword>
<dbReference type="EMBL" id="CP047475">
    <property type="protein sequence ID" value="QIA63600.1"/>
    <property type="molecule type" value="Genomic_DNA"/>
</dbReference>
<evidence type="ECO:0000256" key="1">
    <source>
        <dbReference type="SAM" id="Phobius"/>
    </source>
</evidence>
<proteinExistence type="predicted"/>
<dbReference type="SMART" id="SM00267">
    <property type="entry name" value="GGDEF"/>
    <property type="match status" value="1"/>
</dbReference>
<evidence type="ECO:0000313" key="3">
    <source>
        <dbReference type="EMBL" id="QIA63600.1"/>
    </source>
</evidence>
<name>A0A7Z2T3I6_9VIBR</name>
<dbReference type="CDD" id="cd01949">
    <property type="entry name" value="GGDEF"/>
    <property type="match status" value="1"/>
</dbReference>
<organism evidence="3 4">
    <name type="scientific">Vibrio astriarenae</name>
    <dbReference type="NCBI Taxonomy" id="1481923"/>
    <lineage>
        <taxon>Bacteria</taxon>
        <taxon>Pseudomonadati</taxon>
        <taxon>Pseudomonadota</taxon>
        <taxon>Gammaproteobacteria</taxon>
        <taxon>Vibrionales</taxon>
        <taxon>Vibrionaceae</taxon>
        <taxon>Vibrio</taxon>
    </lineage>
</organism>
<evidence type="ECO:0000259" key="2">
    <source>
        <dbReference type="PROSITE" id="PS50887"/>
    </source>
</evidence>
<dbReference type="Gene3D" id="3.30.70.270">
    <property type="match status" value="1"/>
</dbReference>
<dbReference type="RefSeq" id="WP_164648494.1">
    <property type="nucleotide sequence ID" value="NZ_CP047475.1"/>
</dbReference>
<evidence type="ECO:0000313" key="4">
    <source>
        <dbReference type="Proteomes" id="UP000464262"/>
    </source>
</evidence>
<feature type="transmembrane region" description="Helical" evidence="1">
    <location>
        <begin position="125"/>
        <end position="144"/>
    </location>
</feature>
<accession>A0A7Z2T3I6</accession>
<dbReference type="Proteomes" id="UP000464262">
    <property type="component" value="Chromosome 1"/>
</dbReference>
<keyword evidence="1" id="KW-0812">Transmembrane</keyword>
<dbReference type="Pfam" id="PF00990">
    <property type="entry name" value="GGDEF"/>
    <property type="match status" value="1"/>
</dbReference>
<gene>
    <name evidence="3" type="ORF">GT360_08755</name>
</gene>
<dbReference type="NCBIfam" id="TIGR00254">
    <property type="entry name" value="GGDEF"/>
    <property type="match status" value="1"/>
</dbReference>
<feature type="transmembrane region" description="Helical" evidence="1">
    <location>
        <begin position="156"/>
        <end position="173"/>
    </location>
</feature>
<dbReference type="InterPro" id="IPR000160">
    <property type="entry name" value="GGDEF_dom"/>
</dbReference>
<dbReference type="InterPro" id="IPR052163">
    <property type="entry name" value="DGC-Regulatory_Protein"/>
</dbReference>
<dbReference type="PANTHER" id="PTHR46663:SF2">
    <property type="entry name" value="GGDEF DOMAIN-CONTAINING PROTEIN"/>
    <property type="match status" value="1"/>
</dbReference>
<protein>
    <submittedName>
        <fullName evidence="3">Diguanylate cyclase</fullName>
    </submittedName>
</protein>
<keyword evidence="1" id="KW-1133">Transmembrane helix</keyword>
<feature type="transmembrane region" description="Helical" evidence="1">
    <location>
        <begin position="26"/>
        <end position="46"/>
    </location>
</feature>
<dbReference type="PANTHER" id="PTHR46663">
    <property type="entry name" value="DIGUANYLATE CYCLASE DGCT-RELATED"/>
    <property type="match status" value="1"/>
</dbReference>
<dbReference type="InterPro" id="IPR043128">
    <property type="entry name" value="Rev_trsase/Diguanyl_cyclase"/>
</dbReference>